<dbReference type="WBParaSite" id="PTRK_0000604600.1">
    <property type="protein sequence ID" value="PTRK_0000604600.1"/>
    <property type="gene ID" value="PTRK_0000604600"/>
</dbReference>
<feature type="compositionally biased region" description="Polar residues" evidence="1">
    <location>
        <begin position="22"/>
        <end position="33"/>
    </location>
</feature>
<organism evidence="2 3">
    <name type="scientific">Parastrongyloides trichosuri</name>
    <name type="common">Possum-specific nematode worm</name>
    <dbReference type="NCBI Taxonomy" id="131310"/>
    <lineage>
        <taxon>Eukaryota</taxon>
        <taxon>Metazoa</taxon>
        <taxon>Ecdysozoa</taxon>
        <taxon>Nematoda</taxon>
        <taxon>Chromadorea</taxon>
        <taxon>Rhabditida</taxon>
        <taxon>Tylenchina</taxon>
        <taxon>Panagrolaimomorpha</taxon>
        <taxon>Strongyloidoidea</taxon>
        <taxon>Strongyloididae</taxon>
        <taxon>Parastrongyloides</taxon>
    </lineage>
</organism>
<dbReference type="Proteomes" id="UP000038045">
    <property type="component" value="Unplaced"/>
</dbReference>
<proteinExistence type="predicted"/>
<reference evidence="3" key="1">
    <citation type="submission" date="2017-02" db="UniProtKB">
        <authorList>
            <consortium name="WormBaseParasite"/>
        </authorList>
    </citation>
    <scope>IDENTIFICATION</scope>
</reference>
<protein>
    <submittedName>
        <fullName evidence="3">Clade I nitrous oxide reductase</fullName>
    </submittedName>
</protein>
<feature type="compositionally biased region" description="Low complexity" evidence="1">
    <location>
        <begin position="37"/>
        <end position="52"/>
    </location>
</feature>
<keyword evidence="2" id="KW-1185">Reference proteome</keyword>
<accession>A0A0N4ZEE7</accession>
<evidence type="ECO:0000256" key="1">
    <source>
        <dbReference type="SAM" id="MobiDB-lite"/>
    </source>
</evidence>
<name>A0A0N4ZEE7_PARTI</name>
<feature type="region of interest" description="Disordered" evidence="1">
    <location>
        <begin position="1"/>
        <end position="84"/>
    </location>
</feature>
<evidence type="ECO:0000313" key="2">
    <source>
        <dbReference type="Proteomes" id="UP000038045"/>
    </source>
</evidence>
<dbReference type="AlphaFoldDB" id="A0A0N4ZEE7"/>
<evidence type="ECO:0000313" key="3">
    <source>
        <dbReference type="WBParaSite" id="PTRK_0000604600.1"/>
    </source>
</evidence>
<sequence>AGICGLADGSARPGQTPARFAAQTSDPDASQSRGFDPAARASAESALSRPLAQKLASARYQSRSSDPGSHGSLPCPERHGRPYA</sequence>